<dbReference type="Proteomes" id="UP000254134">
    <property type="component" value="Unassembled WGS sequence"/>
</dbReference>
<evidence type="ECO:0000313" key="7">
    <source>
        <dbReference type="EMBL" id="RDI76006.1"/>
    </source>
</evidence>
<dbReference type="Pfam" id="PF02561">
    <property type="entry name" value="FliS"/>
    <property type="match status" value="1"/>
</dbReference>
<dbReference type="Gene3D" id="1.20.120.340">
    <property type="entry name" value="Flagellar protein FliS"/>
    <property type="match status" value="1"/>
</dbReference>
<dbReference type="PANTHER" id="PTHR34773:SF1">
    <property type="entry name" value="FLAGELLAR SECRETION CHAPERONE FLIS"/>
    <property type="match status" value="1"/>
</dbReference>
<evidence type="ECO:0000256" key="5">
    <source>
        <dbReference type="ARBA" id="ARBA00023186"/>
    </source>
</evidence>
<evidence type="ECO:0000256" key="3">
    <source>
        <dbReference type="ARBA" id="ARBA00022490"/>
    </source>
</evidence>
<name>A0A7M2Z0Q0_9ACTN</name>
<keyword evidence="7" id="KW-0282">Flagellum</keyword>
<organism evidence="7 8">
    <name type="scientific">Gaiella occulta</name>
    <dbReference type="NCBI Taxonomy" id="1002870"/>
    <lineage>
        <taxon>Bacteria</taxon>
        <taxon>Bacillati</taxon>
        <taxon>Actinomycetota</taxon>
        <taxon>Thermoleophilia</taxon>
        <taxon>Gaiellales</taxon>
        <taxon>Gaiellaceae</taxon>
        <taxon>Gaiella</taxon>
    </lineage>
</organism>
<dbReference type="GO" id="GO:0005829">
    <property type="term" value="C:cytosol"/>
    <property type="evidence" value="ECO:0007669"/>
    <property type="project" value="UniProtKB-SubCell"/>
</dbReference>
<keyword evidence="7" id="KW-0969">Cilium</keyword>
<keyword evidence="8" id="KW-1185">Reference proteome</keyword>
<dbReference type="InterPro" id="IPR036584">
    <property type="entry name" value="FliS_sf"/>
</dbReference>
<keyword evidence="7" id="KW-0966">Cell projection</keyword>
<dbReference type="PIRSF" id="PIRSF039090">
    <property type="entry name" value="Flis"/>
    <property type="match status" value="1"/>
</dbReference>
<dbReference type="RefSeq" id="WP_114794872.1">
    <property type="nucleotide sequence ID" value="NZ_QQZY01000001.1"/>
</dbReference>
<dbReference type="EMBL" id="QQZY01000001">
    <property type="protein sequence ID" value="RDI76006.1"/>
    <property type="molecule type" value="Genomic_DNA"/>
</dbReference>
<reference evidence="7 8" key="1">
    <citation type="submission" date="2018-07" db="EMBL/GenBank/DDBJ databases">
        <title>High-quality-draft genome sequence of Gaiella occulta.</title>
        <authorList>
            <person name="Severino R."/>
            <person name="Froufe H.J.C."/>
            <person name="Rainey F.A."/>
            <person name="Barroso C."/>
            <person name="Albuquerque L."/>
            <person name="Lobo-Da-Cunha A."/>
            <person name="Da Costa M.S."/>
            <person name="Egas C."/>
        </authorList>
    </citation>
    <scope>NUCLEOTIDE SEQUENCE [LARGE SCALE GENOMIC DNA]</scope>
    <source>
        <strain evidence="7 8">F2-233</strain>
    </source>
</reference>
<keyword evidence="4 6" id="KW-1005">Bacterial flagellum biogenesis</keyword>
<dbReference type="SUPFAM" id="SSF101116">
    <property type="entry name" value="Flagellar export chaperone FliS"/>
    <property type="match status" value="1"/>
</dbReference>
<evidence type="ECO:0000256" key="2">
    <source>
        <dbReference type="ARBA" id="ARBA00008787"/>
    </source>
</evidence>
<evidence type="ECO:0000256" key="4">
    <source>
        <dbReference type="ARBA" id="ARBA00022795"/>
    </source>
</evidence>
<reference evidence="8" key="2">
    <citation type="journal article" date="2019" name="MicrobiologyOpen">
        <title>High-quality draft genome sequence of Gaiella occulta isolated from a 150 meter deep mineral water borehole and comparison with the genome sequences of other deep-branching lineages of the phylum Actinobacteria.</title>
        <authorList>
            <person name="Severino R."/>
            <person name="Froufe H.J.C."/>
            <person name="Barroso C."/>
            <person name="Albuquerque L."/>
            <person name="Lobo-da-Cunha A."/>
            <person name="da Costa M.S."/>
            <person name="Egas C."/>
        </authorList>
    </citation>
    <scope>NUCLEOTIDE SEQUENCE [LARGE SCALE GENOMIC DNA]</scope>
    <source>
        <strain evidence="8">F2-233</strain>
    </source>
</reference>
<keyword evidence="3 6" id="KW-0963">Cytoplasm</keyword>
<evidence type="ECO:0000256" key="1">
    <source>
        <dbReference type="ARBA" id="ARBA00004514"/>
    </source>
</evidence>
<accession>A0A7M2Z0Q0</accession>
<dbReference type="PANTHER" id="PTHR34773">
    <property type="entry name" value="FLAGELLAR SECRETION CHAPERONE FLIS"/>
    <property type="match status" value="1"/>
</dbReference>
<dbReference type="GO" id="GO:0071973">
    <property type="term" value="P:bacterial-type flagellum-dependent cell motility"/>
    <property type="evidence" value="ECO:0007669"/>
    <property type="project" value="TreeGrafter"/>
</dbReference>
<dbReference type="AlphaFoldDB" id="A0A7M2Z0Q0"/>
<evidence type="ECO:0000313" key="8">
    <source>
        <dbReference type="Proteomes" id="UP000254134"/>
    </source>
</evidence>
<dbReference type="CDD" id="cd16098">
    <property type="entry name" value="FliS"/>
    <property type="match status" value="1"/>
</dbReference>
<gene>
    <name evidence="7" type="ORF">Gocc_0425</name>
</gene>
<sequence>MSAHAAQLATDAYLAETVKSARREELPLLLFDGALRFLGRAQALAAQGSAEAFGHQIARAQAVVDELNVSLDLEQGGEIARNLRDIYVFVNGHLASALVARDARKVGEAAGLLRELRDGYEHALRSRG</sequence>
<dbReference type="OrthoDB" id="9792010at2"/>
<evidence type="ECO:0000256" key="6">
    <source>
        <dbReference type="PIRNR" id="PIRNR039090"/>
    </source>
</evidence>
<comment type="similarity">
    <text evidence="2 6">Belongs to the FliS family.</text>
</comment>
<protein>
    <recommendedName>
        <fullName evidence="6">Flagellar secretion chaperone FliS</fullName>
    </recommendedName>
</protein>
<dbReference type="InterPro" id="IPR003713">
    <property type="entry name" value="FliS"/>
</dbReference>
<dbReference type="NCBIfam" id="TIGR00208">
    <property type="entry name" value="fliS"/>
    <property type="match status" value="1"/>
</dbReference>
<keyword evidence="5" id="KW-0143">Chaperone</keyword>
<comment type="caution">
    <text evidence="7">The sequence shown here is derived from an EMBL/GenBank/DDBJ whole genome shotgun (WGS) entry which is preliminary data.</text>
</comment>
<comment type="subcellular location">
    <subcellularLocation>
        <location evidence="1 6">Cytoplasm</location>
        <location evidence="1 6">Cytosol</location>
    </subcellularLocation>
</comment>
<dbReference type="GO" id="GO:0044780">
    <property type="term" value="P:bacterial-type flagellum assembly"/>
    <property type="evidence" value="ECO:0007669"/>
    <property type="project" value="InterPro"/>
</dbReference>
<proteinExistence type="inferred from homology"/>